<proteinExistence type="predicted"/>
<comment type="caution">
    <text evidence="1">The sequence shown here is derived from an EMBL/GenBank/DDBJ whole genome shotgun (WGS) entry which is preliminary data.</text>
</comment>
<sequence>MKTSRDMQRLQKTEYTGYLAENNVEHEDKQGVYRVSPAVLEGETCAEEYGTLERLLSRENIQRAYKRVIANKGSH</sequence>
<keyword evidence="2" id="KW-1185">Reference proteome</keyword>
<name>R7RUR6_9CLOT</name>
<protein>
    <submittedName>
        <fullName evidence="1">Uncharacterized protein</fullName>
    </submittedName>
</protein>
<dbReference type="EMBL" id="CAVN010000149">
    <property type="protein sequence ID" value="CDF59213.1"/>
    <property type="molecule type" value="Genomic_DNA"/>
</dbReference>
<accession>R7RUR6</accession>
<dbReference type="HOGENOM" id="CLU_2669875_0_0_9"/>
<reference evidence="1" key="1">
    <citation type="submission" date="2013-03" db="EMBL/GenBank/DDBJ databases">
        <title>Draft genome sequence of the hydrogen-ethanol-producing anaerobic alkalithermophilic Caloramator celere.</title>
        <authorList>
            <person name="Ciranna A."/>
            <person name="Larjo A."/>
            <person name="Kivisto A."/>
            <person name="Santala V."/>
            <person name="Roos C."/>
            <person name="Karp M."/>
        </authorList>
    </citation>
    <scope>NUCLEOTIDE SEQUENCE [LARGE SCALE GENOMIC DNA]</scope>
    <source>
        <strain evidence="1">DSM 8682</strain>
    </source>
</reference>
<evidence type="ECO:0000313" key="1">
    <source>
        <dbReference type="EMBL" id="CDF59213.1"/>
    </source>
</evidence>
<organism evidence="1 2">
    <name type="scientific">Thermobrachium celere DSM 8682</name>
    <dbReference type="NCBI Taxonomy" id="941824"/>
    <lineage>
        <taxon>Bacteria</taxon>
        <taxon>Bacillati</taxon>
        <taxon>Bacillota</taxon>
        <taxon>Clostridia</taxon>
        <taxon>Eubacteriales</taxon>
        <taxon>Clostridiaceae</taxon>
        <taxon>Thermobrachium</taxon>
    </lineage>
</organism>
<dbReference type="eggNOG" id="COG3344">
    <property type="taxonomic scope" value="Bacteria"/>
</dbReference>
<dbReference type="AlphaFoldDB" id="R7RUR6"/>
<dbReference type="RefSeq" id="WP_018666465.1">
    <property type="nucleotide sequence ID" value="NZ_HF952039.1"/>
</dbReference>
<evidence type="ECO:0000313" key="2">
    <source>
        <dbReference type="Proteomes" id="UP000014923"/>
    </source>
</evidence>
<dbReference type="Proteomes" id="UP000014923">
    <property type="component" value="Unassembled WGS sequence"/>
</dbReference>
<gene>
    <name evidence="1" type="ORF">TCEL_02281</name>
</gene>